<dbReference type="RefSeq" id="WP_101313114.1">
    <property type="nucleotide sequence ID" value="NZ_MBPJ01000011.1"/>
</dbReference>
<evidence type="ECO:0000313" key="1">
    <source>
        <dbReference type="EMBL" id="PKT81053.1"/>
    </source>
</evidence>
<comment type="caution">
    <text evidence="1">The sequence shown here is derived from an EMBL/GenBank/DDBJ whole genome shotgun (WGS) entry which is preliminary data.</text>
</comment>
<accession>A0A2N3PJ29</accession>
<keyword evidence="2" id="KW-1185">Reference proteome</keyword>
<dbReference type="AlphaFoldDB" id="A0A2N3PJ29"/>
<dbReference type="STRING" id="556267.HWAG_00264"/>
<reference evidence="1 2" key="1">
    <citation type="submission" date="2016-07" db="EMBL/GenBank/DDBJ databases">
        <title>Detection of Helicobacter winghamensis from caecal content of red fox (Vulpes vulpes).</title>
        <authorList>
            <person name="Zanoni R.G."/>
            <person name="Florio D."/>
            <person name="Caffara M."/>
            <person name="Renzi M."/>
            <person name="Parisi A."/>
            <person name="Pasquali F."/>
            <person name="Manfreda G."/>
        </authorList>
    </citation>
    <scope>NUCLEOTIDE SEQUENCE [LARGE SCALE GENOMIC DNA]</scope>
    <source>
        <strain evidence="1 2">295_13</strain>
    </source>
</reference>
<proteinExistence type="predicted"/>
<dbReference type="Proteomes" id="UP000233350">
    <property type="component" value="Unassembled WGS sequence"/>
</dbReference>
<sequence length="453" mass="51672">MRYFIYPKGGHGRTLAEMIKFLDHSVEIAFIDDYYAEISLKAQKEEILRSGDKVLLALEQKNPYSRVVMQKLIANLKEAKIANYAKAVLWYSSKIVEFAGEKVLQKGWSKENTLAVGVYNHAGEKHLGFVDEELKKQSFNVLYLCSNDVAYQRYSKKDSNNSLAIPLVIEHFDLVDFVWGIYMTTPLNYKNPSVKYFYQPHGIADFLENILRFGGVEETMEIIRHADYVVAPTKLEVEILKKALQEYCLESKVRVLEGGYPAFEVVREQMLESKNEVLRDSLLVAVSDEEDLLAIKEGIALLLEKGIKVIFRPRPYWNKTAVDNFQNDFLAYSNFSLDNADKIQASSYQKSFAVLTTASSVGYTFPLTTFCPAILYFKDRTKLDSNFYGYTYFNPILHKKASTPLELLEVVSKLVCGQKSQAIMEYKNAQVFHLGSASLEIAKSIKAIHKEDC</sequence>
<dbReference type="OrthoDB" id="5319710at2"/>
<dbReference type="Gene3D" id="3.40.50.12580">
    <property type="match status" value="1"/>
</dbReference>
<gene>
    <name evidence="1" type="ORF">BCM31_04515</name>
</gene>
<organism evidence="1 2">
    <name type="scientific">Helicobacter winghamensis</name>
    <dbReference type="NCBI Taxonomy" id="157268"/>
    <lineage>
        <taxon>Bacteria</taxon>
        <taxon>Pseudomonadati</taxon>
        <taxon>Campylobacterota</taxon>
        <taxon>Epsilonproteobacteria</taxon>
        <taxon>Campylobacterales</taxon>
        <taxon>Helicobacteraceae</taxon>
        <taxon>Helicobacter</taxon>
    </lineage>
</organism>
<dbReference type="EMBL" id="MBPK01000032">
    <property type="protein sequence ID" value="PKT81053.1"/>
    <property type="molecule type" value="Genomic_DNA"/>
</dbReference>
<dbReference type="InterPro" id="IPR043148">
    <property type="entry name" value="TagF_C"/>
</dbReference>
<name>A0A2N3PJ29_9HELI</name>
<evidence type="ECO:0000313" key="2">
    <source>
        <dbReference type="Proteomes" id="UP000233350"/>
    </source>
</evidence>
<protein>
    <submittedName>
        <fullName evidence="1">Uncharacterized protein</fullName>
    </submittedName>
</protein>